<keyword evidence="2" id="KW-1185">Reference proteome</keyword>
<protein>
    <submittedName>
        <fullName evidence="1">Uncharacterized protein</fullName>
    </submittedName>
</protein>
<reference evidence="2" key="1">
    <citation type="journal article" date="2020" name="Nat. Genet.">
        <title>Genomic diversifications of five Gossypium allopolyploid species and their impact on cotton improvement.</title>
        <authorList>
            <person name="Chen Z.J."/>
            <person name="Sreedasyam A."/>
            <person name="Ando A."/>
            <person name="Song Q."/>
            <person name="De Santiago L.M."/>
            <person name="Hulse-Kemp A.M."/>
            <person name="Ding M."/>
            <person name="Ye W."/>
            <person name="Kirkbride R.C."/>
            <person name="Jenkins J."/>
            <person name="Plott C."/>
            <person name="Lovell J."/>
            <person name="Lin Y.M."/>
            <person name="Vaughn R."/>
            <person name="Liu B."/>
            <person name="Simpson S."/>
            <person name="Scheffler B.E."/>
            <person name="Wen L."/>
            <person name="Saski C.A."/>
            <person name="Grover C.E."/>
            <person name="Hu G."/>
            <person name="Conover J.L."/>
            <person name="Carlson J.W."/>
            <person name="Shu S."/>
            <person name="Boston L.B."/>
            <person name="Williams M."/>
            <person name="Peterson D.G."/>
            <person name="McGee K."/>
            <person name="Jones D.C."/>
            <person name="Wendel J.F."/>
            <person name="Stelly D.M."/>
            <person name="Grimwood J."/>
            <person name="Schmutz J."/>
        </authorList>
    </citation>
    <scope>NUCLEOTIDE SEQUENCE [LARGE SCALE GENOMIC DNA]</scope>
    <source>
        <strain evidence="2">cv. 3-79</strain>
    </source>
</reference>
<evidence type="ECO:0000313" key="2">
    <source>
        <dbReference type="Proteomes" id="UP000327439"/>
    </source>
</evidence>
<name>A0A5J5TV02_GOSBA</name>
<dbReference type="Proteomes" id="UP000327439">
    <property type="component" value="Chromosome A11"/>
</dbReference>
<dbReference type="AlphaFoldDB" id="A0A5J5TV02"/>
<dbReference type="OrthoDB" id="10462676at2759"/>
<organism evidence="1 2">
    <name type="scientific">Gossypium barbadense</name>
    <name type="common">Sea Island cotton</name>
    <name type="synonym">Hibiscus barbadensis</name>
    <dbReference type="NCBI Taxonomy" id="3634"/>
    <lineage>
        <taxon>Eukaryota</taxon>
        <taxon>Viridiplantae</taxon>
        <taxon>Streptophyta</taxon>
        <taxon>Embryophyta</taxon>
        <taxon>Tracheophyta</taxon>
        <taxon>Spermatophyta</taxon>
        <taxon>Magnoliopsida</taxon>
        <taxon>eudicotyledons</taxon>
        <taxon>Gunneridae</taxon>
        <taxon>Pentapetalae</taxon>
        <taxon>rosids</taxon>
        <taxon>malvids</taxon>
        <taxon>Malvales</taxon>
        <taxon>Malvaceae</taxon>
        <taxon>Malvoideae</taxon>
        <taxon>Gossypium</taxon>
    </lineage>
</organism>
<gene>
    <name evidence="1" type="ORF">ES319_A11G312500v1</name>
</gene>
<evidence type="ECO:0000313" key="1">
    <source>
        <dbReference type="EMBL" id="KAB2059550.1"/>
    </source>
</evidence>
<proteinExistence type="predicted"/>
<accession>A0A5J5TV02</accession>
<sequence>MPKARETPSLSFLFTPHVATWEGPGGLKGDPINLFRPRIISSWAW</sequence>
<dbReference type="EMBL" id="CM018212">
    <property type="protein sequence ID" value="KAB2059550.1"/>
    <property type="molecule type" value="Genomic_DNA"/>
</dbReference>